<gene>
    <name evidence="5" type="ORF">ACFQ07_10400</name>
</gene>
<evidence type="ECO:0000256" key="3">
    <source>
        <dbReference type="ARBA" id="ARBA00023163"/>
    </source>
</evidence>
<dbReference type="EMBL" id="JBHTIR010001506">
    <property type="protein sequence ID" value="MFD0852637.1"/>
    <property type="molecule type" value="Genomic_DNA"/>
</dbReference>
<protein>
    <submittedName>
        <fullName evidence="5">AraC family ligand binding domain-containing protein</fullName>
    </submittedName>
</protein>
<sequence length="142" mass="15406">MTREVAHYWSHSGLPGVDLLRARYVTHRYARHAHEGYVIALIEYGVEEFDYAGSLERAPAGSTVLVNPDTVHTGQAGAPEGWAYRCLYPSIEVMSGIAADLGAPRGTPYFPNAVVEDPEVARLVRAVHRACEQGDALAASTL</sequence>
<accession>A0ABW3CFW3</accession>
<keyword evidence="6" id="KW-1185">Reference proteome</keyword>
<dbReference type="InterPro" id="IPR050204">
    <property type="entry name" value="AraC_XylS_family_regulators"/>
</dbReference>
<keyword evidence="3" id="KW-0804">Transcription</keyword>
<evidence type="ECO:0000259" key="4">
    <source>
        <dbReference type="Pfam" id="PF02311"/>
    </source>
</evidence>
<dbReference type="Pfam" id="PF02311">
    <property type="entry name" value="AraC_binding"/>
    <property type="match status" value="1"/>
</dbReference>
<feature type="non-terminal residue" evidence="5">
    <location>
        <position position="142"/>
    </location>
</feature>
<keyword evidence="2" id="KW-0238">DNA-binding</keyword>
<reference evidence="6" key="1">
    <citation type="journal article" date="2019" name="Int. J. Syst. Evol. Microbiol.">
        <title>The Global Catalogue of Microorganisms (GCM) 10K type strain sequencing project: providing services to taxonomists for standard genome sequencing and annotation.</title>
        <authorList>
            <consortium name="The Broad Institute Genomics Platform"/>
            <consortium name="The Broad Institute Genome Sequencing Center for Infectious Disease"/>
            <person name="Wu L."/>
            <person name="Ma J."/>
        </authorList>
    </citation>
    <scope>NUCLEOTIDE SEQUENCE [LARGE SCALE GENOMIC DNA]</scope>
    <source>
        <strain evidence="6">JCM 31696</strain>
    </source>
</reference>
<dbReference type="PANTHER" id="PTHR46796:SF2">
    <property type="entry name" value="TRANSCRIPTIONAL REGULATORY PROTEIN"/>
    <property type="match status" value="1"/>
</dbReference>
<proteinExistence type="predicted"/>
<evidence type="ECO:0000313" key="6">
    <source>
        <dbReference type="Proteomes" id="UP001597083"/>
    </source>
</evidence>
<dbReference type="SUPFAM" id="SSF51215">
    <property type="entry name" value="Regulatory protein AraC"/>
    <property type="match status" value="1"/>
</dbReference>
<dbReference type="PANTHER" id="PTHR46796">
    <property type="entry name" value="HTH-TYPE TRANSCRIPTIONAL ACTIVATOR RHAS-RELATED"/>
    <property type="match status" value="1"/>
</dbReference>
<name>A0ABW3CFW3_9ACTN</name>
<organism evidence="5 6">
    <name type="scientific">Actinomadura adrarensis</name>
    <dbReference type="NCBI Taxonomy" id="1819600"/>
    <lineage>
        <taxon>Bacteria</taxon>
        <taxon>Bacillati</taxon>
        <taxon>Actinomycetota</taxon>
        <taxon>Actinomycetes</taxon>
        <taxon>Streptosporangiales</taxon>
        <taxon>Thermomonosporaceae</taxon>
        <taxon>Actinomadura</taxon>
    </lineage>
</organism>
<dbReference type="Proteomes" id="UP001597083">
    <property type="component" value="Unassembled WGS sequence"/>
</dbReference>
<dbReference type="InterPro" id="IPR037923">
    <property type="entry name" value="HTH-like"/>
</dbReference>
<keyword evidence="1" id="KW-0805">Transcription regulation</keyword>
<evidence type="ECO:0000313" key="5">
    <source>
        <dbReference type="EMBL" id="MFD0852637.1"/>
    </source>
</evidence>
<comment type="caution">
    <text evidence="5">The sequence shown here is derived from an EMBL/GenBank/DDBJ whole genome shotgun (WGS) entry which is preliminary data.</text>
</comment>
<evidence type="ECO:0000256" key="2">
    <source>
        <dbReference type="ARBA" id="ARBA00023125"/>
    </source>
</evidence>
<dbReference type="InterPro" id="IPR003313">
    <property type="entry name" value="AraC-bd"/>
</dbReference>
<evidence type="ECO:0000256" key="1">
    <source>
        <dbReference type="ARBA" id="ARBA00023015"/>
    </source>
</evidence>
<feature type="domain" description="AraC-type arabinose-binding/dimerisation" evidence="4">
    <location>
        <begin position="15"/>
        <end position="141"/>
    </location>
</feature>